<dbReference type="RefSeq" id="WP_125007575.1">
    <property type="nucleotide sequence ID" value="NZ_BEXA01000001.1"/>
</dbReference>
<reference evidence="1 2" key="1">
    <citation type="submission" date="2017-11" db="EMBL/GenBank/DDBJ databases">
        <title>Draft Genome Sequence of Lactobacillus curieae NBRC 111893 isolated from Koso, a Japanese sugar-Vegetable Fermented Beverage.</title>
        <authorList>
            <person name="Chiou T.Y."/>
            <person name="Oshima K."/>
            <person name="Suda W."/>
            <person name="Hattori M."/>
            <person name="Takahashi T."/>
        </authorList>
    </citation>
    <scope>NUCLEOTIDE SEQUENCE [LARGE SCALE GENOMIC DNA]</scope>
    <source>
        <strain evidence="1 2">NBRC111893</strain>
    </source>
</reference>
<gene>
    <name evidence="1" type="ORF">NBRC111893_112</name>
</gene>
<keyword evidence="2" id="KW-1185">Reference proteome</keyword>
<accession>A0A401FI43</accession>
<organism evidence="1 2">
    <name type="scientific">Lentilactobacillus kosonis</name>
    <dbReference type="NCBI Taxonomy" id="2810561"/>
    <lineage>
        <taxon>Bacteria</taxon>
        <taxon>Bacillati</taxon>
        <taxon>Bacillota</taxon>
        <taxon>Bacilli</taxon>
        <taxon>Lactobacillales</taxon>
        <taxon>Lactobacillaceae</taxon>
        <taxon>Lentilactobacillus</taxon>
    </lineage>
</organism>
<name>A0A401FI43_9LACO</name>
<proteinExistence type="predicted"/>
<evidence type="ECO:0000313" key="2">
    <source>
        <dbReference type="Proteomes" id="UP000286974"/>
    </source>
</evidence>
<dbReference type="EMBL" id="BEXA01000001">
    <property type="protein sequence ID" value="GAY71966.1"/>
    <property type="molecule type" value="Genomic_DNA"/>
</dbReference>
<evidence type="ECO:0000313" key="1">
    <source>
        <dbReference type="EMBL" id="GAY71966.1"/>
    </source>
</evidence>
<comment type="caution">
    <text evidence="1">The sequence shown here is derived from an EMBL/GenBank/DDBJ whole genome shotgun (WGS) entry which is preliminary data.</text>
</comment>
<dbReference type="AlphaFoldDB" id="A0A401FI43"/>
<dbReference type="OrthoDB" id="2311344at2"/>
<protein>
    <submittedName>
        <fullName evidence="1">Uncharacterized protein</fullName>
    </submittedName>
</protein>
<dbReference type="Proteomes" id="UP000286974">
    <property type="component" value="Unassembled WGS sequence"/>
</dbReference>
<sequence>MEQLFAVAHEAHEVIIATGSLTTKSQVAEERLDKLKQLIKSDDDNLEKYHVLVNEENNAAHPLSLRNSPWKLQPWITNKVVK</sequence>